<accession>G0V3H3</accession>
<feature type="transmembrane region" description="Helical" evidence="5">
    <location>
        <begin position="66"/>
        <end position="90"/>
    </location>
</feature>
<reference evidence="7 8" key="1">
    <citation type="journal article" date="2011" name="J. Bacteriol.">
        <title>Draft genome sequence of Caloramator australicus strain RC3T, a thermoanaerobe from the Great Artesian Basin of Australia.</title>
        <authorList>
            <person name="Ogg C.D."/>
            <person name="Patel B.K.C."/>
        </authorList>
    </citation>
    <scope>NUCLEOTIDE SEQUENCE [LARGE SCALE GENOMIC DNA]</scope>
    <source>
        <strain evidence="7 8">RC3</strain>
    </source>
</reference>
<keyword evidence="8" id="KW-1185">Reference proteome</keyword>
<dbReference type="InterPro" id="IPR013525">
    <property type="entry name" value="ABC2_TM"/>
</dbReference>
<dbReference type="eggNOG" id="COG0842">
    <property type="taxonomic scope" value="Bacteria"/>
</dbReference>
<organism evidence="7 8">
    <name type="scientific">Caloramator australicus RC3</name>
    <dbReference type="NCBI Taxonomy" id="857293"/>
    <lineage>
        <taxon>Bacteria</taxon>
        <taxon>Bacillati</taxon>
        <taxon>Bacillota</taxon>
        <taxon>Clostridia</taxon>
        <taxon>Eubacteriales</taxon>
        <taxon>Clostridiaceae</taxon>
        <taxon>Caloramator</taxon>
    </lineage>
</organism>
<dbReference type="Proteomes" id="UP000007652">
    <property type="component" value="Unassembled WGS sequence"/>
</dbReference>
<feature type="domain" description="ABC transmembrane type-2" evidence="6">
    <location>
        <begin position="27"/>
        <end position="261"/>
    </location>
</feature>
<evidence type="ECO:0000256" key="2">
    <source>
        <dbReference type="ARBA" id="ARBA00022692"/>
    </source>
</evidence>
<dbReference type="OrthoDB" id="1414986at2"/>
<dbReference type="InterPro" id="IPR051784">
    <property type="entry name" value="Nod_factor_ABC_transporter"/>
</dbReference>
<dbReference type="PANTHER" id="PTHR43229:SF2">
    <property type="entry name" value="NODULATION PROTEIN J"/>
    <property type="match status" value="1"/>
</dbReference>
<protein>
    <submittedName>
        <fullName evidence="7">ABC-2 type transporter</fullName>
    </submittedName>
</protein>
<keyword evidence="2 5" id="KW-0812">Transmembrane</keyword>
<dbReference type="STRING" id="857293.CAAU_0013"/>
<dbReference type="AlphaFoldDB" id="G0V3H3"/>
<dbReference type="PROSITE" id="PS51012">
    <property type="entry name" value="ABC_TM2"/>
    <property type="match status" value="1"/>
</dbReference>
<keyword evidence="4 5" id="KW-0472">Membrane</keyword>
<dbReference type="InterPro" id="IPR000412">
    <property type="entry name" value="ABC_2_transport"/>
</dbReference>
<evidence type="ECO:0000259" key="6">
    <source>
        <dbReference type="PROSITE" id="PS51012"/>
    </source>
</evidence>
<dbReference type="Pfam" id="PF12698">
    <property type="entry name" value="ABC2_membrane_3"/>
    <property type="match status" value="1"/>
</dbReference>
<evidence type="ECO:0000256" key="1">
    <source>
        <dbReference type="ARBA" id="ARBA00004141"/>
    </source>
</evidence>
<dbReference type="GO" id="GO:0140359">
    <property type="term" value="F:ABC-type transporter activity"/>
    <property type="evidence" value="ECO:0007669"/>
    <property type="project" value="InterPro"/>
</dbReference>
<feature type="transmembrane region" description="Helical" evidence="5">
    <location>
        <begin position="111"/>
        <end position="139"/>
    </location>
</feature>
<proteinExistence type="predicted"/>
<dbReference type="PANTHER" id="PTHR43229">
    <property type="entry name" value="NODULATION PROTEIN J"/>
    <property type="match status" value="1"/>
</dbReference>
<dbReference type="EMBL" id="CAKP01000001">
    <property type="protein sequence ID" value="CCC57663.1"/>
    <property type="molecule type" value="Genomic_DNA"/>
</dbReference>
<keyword evidence="3 5" id="KW-1133">Transmembrane helix</keyword>
<name>G0V3H3_9CLOT</name>
<dbReference type="RefSeq" id="WP_008907386.1">
    <property type="nucleotide sequence ID" value="NZ_CAKP01000001.1"/>
</dbReference>
<gene>
    <name evidence="7" type="ORF">CAAU_0013</name>
</gene>
<evidence type="ECO:0000256" key="5">
    <source>
        <dbReference type="SAM" id="Phobius"/>
    </source>
</evidence>
<dbReference type="InterPro" id="IPR047817">
    <property type="entry name" value="ABC2_TM_bact-type"/>
</dbReference>
<dbReference type="PIRSF" id="PIRSF006648">
    <property type="entry name" value="DrrB"/>
    <property type="match status" value="1"/>
</dbReference>
<evidence type="ECO:0000313" key="8">
    <source>
        <dbReference type="Proteomes" id="UP000007652"/>
    </source>
</evidence>
<feature type="transmembrane region" description="Helical" evidence="5">
    <location>
        <begin position="151"/>
        <end position="176"/>
    </location>
</feature>
<evidence type="ECO:0000256" key="4">
    <source>
        <dbReference type="ARBA" id="ARBA00023136"/>
    </source>
</evidence>
<evidence type="ECO:0000313" key="7">
    <source>
        <dbReference type="EMBL" id="CCC57663.1"/>
    </source>
</evidence>
<feature type="transmembrane region" description="Helical" evidence="5">
    <location>
        <begin position="188"/>
        <end position="207"/>
    </location>
</feature>
<sequence length="274" mass="30888">MQSLRVILAVAKKDLSTLFRYPTWFISVIIWPLIFPLLYILTSFAYAGPDKKGLIVFQKVAGTENIMGYIVIGTMVWMAVNITMWNYGGYLREEQLRGTLESNWLCPVNKFSILLGAGIISMVLSIMFSVIGIIEYRLIYGIKFTGNLIDWIVVFLILFPGVYGLGMIFASLILWAKEVNAAVNVARGVMMILCGITYPIYIMPNWMQALAKFLPFTFGIQAARDILIMDKTLLETAYNLILCSGEGIIFLALGMLIFKLVEKRVKISGSLERF</sequence>
<feature type="transmembrane region" description="Helical" evidence="5">
    <location>
        <begin position="21"/>
        <end position="46"/>
    </location>
</feature>
<comment type="subcellular location">
    <subcellularLocation>
        <location evidence="1">Membrane</location>
        <topology evidence="1">Multi-pass membrane protein</topology>
    </subcellularLocation>
</comment>
<dbReference type="GO" id="GO:0043190">
    <property type="term" value="C:ATP-binding cassette (ABC) transporter complex"/>
    <property type="evidence" value="ECO:0007669"/>
    <property type="project" value="InterPro"/>
</dbReference>
<evidence type="ECO:0000256" key="3">
    <source>
        <dbReference type="ARBA" id="ARBA00022989"/>
    </source>
</evidence>
<comment type="caution">
    <text evidence="7">The sequence shown here is derived from an EMBL/GenBank/DDBJ whole genome shotgun (WGS) entry which is preliminary data.</text>
</comment>
<feature type="transmembrane region" description="Helical" evidence="5">
    <location>
        <begin position="237"/>
        <end position="258"/>
    </location>
</feature>